<evidence type="ECO:0000313" key="7">
    <source>
        <dbReference type="EMBL" id="VBB08393.1"/>
    </source>
</evidence>
<comment type="similarity">
    <text evidence="1">Belongs to the LysR transcriptional regulatory family.</text>
</comment>
<dbReference type="GO" id="GO:0005829">
    <property type="term" value="C:cytosol"/>
    <property type="evidence" value="ECO:0007669"/>
    <property type="project" value="TreeGrafter"/>
</dbReference>
<dbReference type="SUPFAM" id="SSF46785">
    <property type="entry name" value="Winged helix' DNA-binding domain"/>
    <property type="match status" value="1"/>
</dbReference>
<dbReference type="PROSITE" id="PS50931">
    <property type="entry name" value="HTH_LYSR"/>
    <property type="match status" value="1"/>
</dbReference>
<sequence length="320" mass="36272">MEYHQLKYVLKVAEEKSFSLAAKKLYISQPSLSQVILKLEEKIGFPLFDRSSTPLKLTDIGELYIETAKKILDLSDQFTKMVDDVANLRRGHLTIGSSPFRNTYLLSQIIPIFKQRFPGLELILKEDTTHRLEELALNGQTDFSISLLPINTKLFDYEELFQEELLLALPPNHPLCIKFQRQPGDYLNPPQIKLQDVRETPFILMDKGQKLHNVFFDLCNKAEFKPRILLETQSMNAAQALVGAGMGAALLPDTLIRASNISKNPCYFSLCPMPLRTVIVAYCKSRYLSKAAVEFINLMKQSFSVKGTGLSTSPSFMENT</sequence>
<dbReference type="EMBL" id="UPPP01000089">
    <property type="protein sequence ID" value="VBB08393.1"/>
    <property type="molecule type" value="Genomic_DNA"/>
</dbReference>
<accession>A0A498RAA4</accession>
<dbReference type="RefSeq" id="WP_122629224.1">
    <property type="nucleotide sequence ID" value="NZ_UPPP01000087.1"/>
</dbReference>
<organism evidence="6 8">
    <name type="scientific">Lucifera butyrica</name>
    <dbReference type="NCBI Taxonomy" id="1351585"/>
    <lineage>
        <taxon>Bacteria</taxon>
        <taxon>Bacillati</taxon>
        <taxon>Bacillota</taxon>
        <taxon>Negativicutes</taxon>
        <taxon>Veillonellales</taxon>
        <taxon>Veillonellaceae</taxon>
        <taxon>Lucifera</taxon>
    </lineage>
</organism>
<evidence type="ECO:0000313" key="8">
    <source>
        <dbReference type="Proteomes" id="UP000277811"/>
    </source>
</evidence>
<dbReference type="Pfam" id="PF00126">
    <property type="entry name" value="HTH_1"/>
    <property type="match status" value="1"/>
</dbReference>
<evidence type="ECO:0000256" key="2">
    <source>
        <dbReference type="ARBA" id="ARBA00023015"/>
    </source>
</evidence>
<dbReference type="PANTHER" id="PTHR30419:SF8">
    <property type="entry name" value="NITROGEN ASSIMILATION TRANSCRIPTIONAL ACTIVATOR-RELATED"/>
    <property type="match status" value="1"/>
</dbReference>
<dbReference type="Proteomes" id="UP000277811">
    <property type="component" value="Unassembled WGS sequence"/>
</dbReference>
<dbReference type="PRINTS" id="PR00039">
    <property type="entry name" value="HTHLYSR"/>
</dbReference>
<dbReference type="Pfam" id="PF03466">
    <property type="entry name" value="LysR_substrate"/>
    <property type="match status" value="1"/>
</dbReference>
<dbReference type="EMBL" id="UPPP01000087">
    <property type="protein sequence ID" value="VBB08321.1"/>
    <property type="molecule type" value="Genomic_DNA"/>
</dbReference>
<protein>
    <submittedName>
        <fullName evidence="6">Transcription regulator hth lysr</fullName>
    </submittedName>
</protein>
<dbReference type="GO" id="GO:0003700">
    <property type="term" value="F:DNA-binding transcription factor activity"/>
    <property type="evidence" value="ECO:0007669"/>
    <property type="project" value="InterPro"/>
</dbReference>
<gene>
    <name evidence="6" type="ORF">LUCI_3592</name>
    <name evidence="7" type="ORF">LUCI_3665</name>
</gene>
<dbReference type="InterPro" id="IPR036390">
    <property type="entry name" value="WH_DNA-bd_sf"/>
</dbReference>
<name>A0A498RAA4_9FIRM</name>
<evidence type="ECO:0000256" key="1">
    <source>
        <dbReference type="ARBA" id="ARBA00009437"/>
    </source>
</evidence>
<reference evidence="6 8" key="1">
    <citation type="submission" date="2018-06" db="EMBL/GenBank/DDBJ databases">
        <authorList>
            <person name="Strepis N."/>
        </authorList>
    </citation>
    <scope>NUCLEOTIDE SEQUENCE [LARGE SCALE GENOMIC DNA]</scope>
    <source>
        <strain evidence="6">LUCI</strain>
    </source>
</reference>
<keyword evidence="3" id="KW-0238">DNA-binding</keyword>
<dbReference type="InterPro" id="IPR005119">
    <property type="entry name" value="LysR_subst-bd"/>
</dbReference>
<dbReference type="Gene3D" id="1.10.10.10">
    <property type="entry name" value="Winged helix-like DNA-binding domain superfamily/Winged helix DNA-binding domain"/>
    <property type="match status" value="1"/>
</dbReference>
<dbReference type="AlphaFoldDB" id="A0A498RAA4"/>
<dbReference type="FunFam" id="1.10.10.10:FF:000001">
    <property type="entry name" value="LysR family transcriptional regulator"/>
    <property type="match status" value="1"/>
</dbReference>
<evidence type="ECO:0000313" key="6">
    <source>
        <dbReference type="EMBL" id="VBB08321.1"/>
    </source>
</evidence>
<dbReference type="CDD" id="cd05466">
    <property type="entry name" value="PBP2_LTTR_substrate"/>
    <property type="match status" value="1"/>
</dbReference>
<dbReference type="SUPFAM" id="SSF53850">
    <property type="entry name" value="Periplasmic binding protein-like II"/>
    <property type="match status" value="1"/>
</dbReference>
<evidence type="ECO:0000256" key="3">
    <source>
        <dbReference type="ARBA" id="ARBA00023125"/>
    </source>
</evidence>
<dbReference type="InterPro" id="IPR000847">
    <property type="entry name" value="LysR_HTH_N"/>
</dbReference>
<dbReference type="GO" id="GO:0003677">
    <property type="term" value="F:DNA binding"/>
    <property type="evidence" value="ECO:0007669"/>
    <property type="project" value="UniProtKB-KW"/>
</dbReference>
<keyword evidence="2" id="KW-0805">Transcription regulation</keyword>
<keyword evidence="4" id="KW-0804">Transcription</keyword>
<proteinExistence type="inferred from homology"/>
<dbReference type="InterPro" id="IPR036388">
    <property type="entry name" value="WH-like_DNA-bd_sf"/>
</dbReference>
<dbReference type="OrthoDB" id="9803735at2"/>
<dbReference type="Gene3D" id="3.40.190.290">
    <property type="match status" value="1"/>
</dbReference>
<keyword evidence="8" id="KW-1185">Reference proteome</keyword>
<evidence type="ECO:0000259" key="5">
    <source>
        <dbReference type="PROSITE" id="PS50931"/>
    </source>
</evidence>
<dbReference type="PANTHER" id="PTHR30419">
    <property type="entry name" value="HTH-TYPE TRANSCRIPTIONAL REGULATOR YBHD"/>
    <property type="match status" value="1"/>
</dbReference>
<dbReference type="InterPro" id="IPR050950">
    <property type="entry name" value="HTH-type_LysR_regulators"/>
</dbReference>
<evidence type="ECO:0000256" key="4">
    <source>
        <dbReference type="ARBA" id="ARBA00023163"/>
    </source>
</evidence>
<feature type="domain" description="HTH lysR-type" evidence="5">
    <location>
        <begin position="1"/>
        <end position="58"/>
    </location>
</feature>